<feature type="compositionally biased region" description="Basic residues" evidence="1">
    <location>
        <begin position="105"/>
        <end position="114"/>
    </location>
</feature>
<dbReference type="InterPro" id="IPR047092">
    <property type="entry name" value="AFUB_07903/YDR124W-like_hel"/>
</dbReference>
<evidence type="ECO:0000313" key="3">
    <source>
        <dbReference type="EMBL" id="KAF7716723.1"/>
    </source>
</evidence>
<gene>
    <name evidence="3" type="ORF">PECM_005225</name>
</gene>
<dbReference type="OrthoDB" id="5338458at2759"/>
<dbReference type="PANTHER" id="PTHR36102">
    <property type="entry name" value="CHROMOSOME 10, WHOLE GENOME SHOTGUN SEQUENCE"/>
    <property type="match status" value="1"/>
</dbReference>
<protein>
    <recommendedName>
        <fullName evidence="2">Subtelomeric hrmA-associated cluster protein AFUB-079030/YDR124W-like helical bundle domain-containing protein</fullName>
    </recommendedName>
</protein>
<evidence type="ECO:0000313" key="4">
    <source>
        <dbReference type="Proteomes" id="UP000631181"/>
    </source>
</evidence>
<dbReference type="AlphaFoldDB" id="A0A8J8W4E7"/>
<reference evidence="3" key="1">
    <citation type="journal article" date="2020" name="Front. Microbiol.">
        <title>Gene regulatory networks of Penicillium echinulatum 2HH and Penicillium oxalicum 114-2 inferred by a computational biology approach.</title>
        <authorList>
            <person name="Lenz A.R."/>
            <person name="Galan-Vasquez E."/>
            <person name="Balbinot E."/>
            <person name="De Abreu F.P."/>
            <person name="De Oliveira N.S."/>
            <person name="Da Rosa L.O."/>
            <person name="De Avila E Silva S."/>
            <person name="Camassola M."/>
            <person name="Dillon A.J.P."/>
            <person name="Perez-Rueda E."/>
        </authorList>
    </citation>
    <scope>NUCLEOTIDE SEQUENCE</scope>
    <source>
        <strain evidence="3">S1M29</strain>
    </source>
</reference>
<feature type="region of interest" description="Disordered" evidence="1">
    <location>
        <begin position="105"/>
        <end position="138"/>
    </location>
</feature>
<name>A0A8J8W4E7_9EURO</name>
<comment type="caution">
    <text evidence="3">The sequence shown here is derived from an EMBL/GenBank/DDBJ whole genome shotgun (WGS) entry which is preliminary data.</text>
</comment>
<dbReference type="Pfam" id="PF11001">
    <property type="entry name" value="AFUB_07903_YDR124W_hel"/>
    <property type="match status" value="1"/>
</dbReference>
<sequence>MVYNKPSPTSGAMKRSASALHEGLPGWDIPPPMMAPAYHPPSRMPYAHYALIYLDNEGKIKVDESASIKEQDATLFTPEVKQNFLEILGERIGYCQPLRRTLKSTSARRVRRRGANTPSQEARLAEPVSDSEDLSSGNSYEMAPLRIGDTAKVTAYYETALKHFQQLNCRMIAKAFIKHIEPRKQVRFPYNGGKPPAGSPPGTTGDPEKTKPEWWPENVMHKEPDHLRKEYRIELLIYIIRAGIKKATADRLKEVAGDTKRSLKHPSHIEIIYEILRVRKMEERFERGEVDENMVVYVTNRGPGPKGDDEEEINNDNTAPIITLAAPETIEEGLLTPSSSIDHAASMATPIDPMTMGSSRSIPTGFSTAQSLTYDMSRQDRHYYNTPPQYTDSFSQSMMNTPVTGEMITPHDISVFDYSTSQTFHPPSPDQKFDPWTPSFRQILFSPVDYTTSPVTHGMPHPGIPQYTGLPILSPSQMHEMASSHTQALMDPSDQRALPFRNGSIGHSNELTLSHPV</sequence>
<evidence type="ECO:0000256" key="1">
    <source>
        <dbReference type="SAM" id="MobiDB-lite"/>
    </source>
</evidence>
<dbReference type="PANTHER" id="PTHR36102:SF5">
    <property type="entry name" value="YDR124W-LIKE HELICAL BUNDLE DOMAIN-CONTAINING PROTEIN"/>
    <property type="match status" value="1"/>
</dbReference>
<organism evidence="3 4">
    <name type="scientific">Penicillium ucsense</name>
    <dbReference type="NCBI Taxonomy" id="2839758"/>
    <lineage>
        <taxon>Eukaryota</taxon>
        <taxon>Fungi</taxon>
        <taxon>Dikarya</taxon>
        <taxon>Ascomycota</taxon>
        <taxon>Pezizomycotina</taxon>
        <taxon>Eurotiomycetes</taxon>
        <taxon>Eurotiomycetidae</taxon>
        <taxon>Eurotiales</taxon>
        <taxon>Aspergillaceae</taxon>
        <taxon>Penicillium</taxon>
    </lineage>
</organism>
<dbReference type="EMBL" id="WIWV01000036">
    <property type="protein sequence ID" value="KAF7716723.1"/>
    <property type="molecule type" value="Genomic_DNA"/>
</dbReference>
<keyword evidence="4" id="KW-1185">Reference proteome</keyword>
<evidence type="ECO:0000259" key="2">
    <source>
        <dbReference type="Pfam" id="PF11001"/>
    </source>
</evidence>
<dbReference type="Proteomes" id="UP000631181">
    <property type="component" value="Unassembled WGS sequence"/>
</dbReference>
<dbReference type="InterPro" id="IPR021264">
    <property type="entry name" value="AFUB_079030/YDR124W-like"/>
</dbReference>
<accession>A0A8J8W4E7</accession>
<feature type="domain" description="Subtelomeric hrmA-associated cluster protein AFUB-079030/YDR124W-like helical bundle" evidence="2">
    <location>
        <begin position="146"/>
        <end position="281"/>
    </location>
</feature>
<proteinExistence type="predicted"/>
<feature type="region of interest" description="Disordered" evidence="1">
    <location>
        <begin position="188"/>
        <end position="214"/>
    </location>
</feature>